<name>A0A6B9FSZ3_9HYPH</name>
<evidence type="ECO:0000313" key="2">
    <source>
        <dbReference type="Proteomes" id="UP000012488"/>
    </source>
</evidence>
<dbReference type="KEGG" id="mmes:MMSR116_29370"/>
<dbReference type="EMBL" id="CP043538">
    <property type="protein sequence ID" value="QGY05547.1"/>
    <property type="molecule type" value="Genomic_DNA"/>
</dbReference>
<gene>
    <name evidence="1" type="ORF">MMSR116_29370</name>
</gene>
<protein>
    <submittedName>
        <fullName evidence="1">Uncharacterized protein</fullName>
    </submittedName>
</protein>
<evidence type="ECO:0000313" key="1">
    <source>
        <dbReference type="EMBL" id="QGY05547.1"/>
    </source>
</evidence>
<proteinExistence type="predicted"/>
<accession>A0A6B9FSZ3</accession>
<dbReference type="AlphaFoldDB" id="A0A6B9FSZ3"/>
<dbReference type="Proteomes" id="UP000012488">
    <property type="component" value="Chromosome"/>
</dbReference>
<dbReference type="OrthoDB" id="9429512at2"/>
<reference evidence="1 2" key="2">
    <citation type="journal article" date="2013" name="Genome Announc.">
        <title>Draft Genome Sequence of Methylobacterium mesophilicum Strain SR1.6/6, Isolated from Citrus sinensis.</title>
        <authorList>
            <person name="Marinho Almeida D."/>
            <person name="Dini-Andreote F."/>
            <person name="Camargo Neves A.A."/>
            <person name="Juca Ramos R.T."/>
            <person name="Andreote F.D."/>
            <person name="Carneiro A.R."/>
            <person name="Oliveira de Souza Lima A."/>
            <person name="Caracciolo Gomes de Sa P.H."/>
            <person name="Ribeiro Barbosa M.S."/>
            <person name="Araujo W.L."/>
            <person name="Silva A."/>
        </authorList>
    </citation>
    <scope>NUCLEOTIDE SEQUENCE [LARGE SCALE GENOMIC DNA]</scope>
    <source>
        <strain evidence="1 2">SR1.6/6</strain>
    </source>
</reference>
<dbReference type="RefSeq" id="WP_010684400.1">
    <property type="nucleotide sequence ID" value="NZ_CP043538.1"/>
</dbReference>
<organism evidence="1 2">
    <name type="scientific">Methylobacterium mesophilicum SR1.6/6</name>
    <dbReference type="NCBI Taxonomy" id="908290"/>
    <lineage>
        <taxon>Bacteria</taxon>
        <taxon>Pseudomonadati</taxon>
        <taxon>Pseudomonadota</taxon>
        <taxon>Alphaproteobacteria</taxon>
        <taxon>Hyphomicrobiales</taxon>
        <taxon>Methylobacteriaceae</taxon>
        <taxon>Methylobacterium</taxon>
    </lineage>
</organism>
<reference evidence="1 2" key="1">
    <citation type="journal article" date="2012" name="Genet. Mol. Biol.">
        <title>Analysis of 16S rRNA and mxaF genes revealing insights into Methylobacterium niche-specific plant association.</title>
        <authorList>
            <person name="Dourado M.N."/>
            <person name="Andreote F.D."/>
            <person name="Dini-Andreote F."/>
            <person name="Conti R."/>
            <person name="Araujo J.M."/>
            <person name="Araujo W.L."/>
        </authorList>
    </citation>
    <scope>NUCLEOTIDE SEQUENCE [LARGE SCALE GENOMIC DNA]</scope>
    <source>
        <strain evidence="1 2">SR1.6/6</strain>
    </source>
</reference>
<sequence>MAAASMFGGLPLAHAPIASIPALTHYGADPVRRVYSVAQRPEPHFKPYGLWVSADAGSFSWPDYVEAEAGDHLYRLRVVHDVQPAAGARILLIATVDDFDAFAGQYGRTERFVPSDYLMYIDWKAVAEAYRYDRRFDGGLWYYGWDCASGCIWDADAIAAITVRSPAREVA</sequence>